<evidence type="ECO:0000313" key="3">
    <source>
        <dbReference type="Proteomes" id="UP000789901"/>
    </source>
</evidence>
<accession>A0ABN7XN75</accession>
<feature type="non-terminal residue" evidence="2">
    <location>
        <position position="188"/>
    </location>
</feature>
<sequence length="188" mass="22523">KKNEEFSAGIEGNKMILEGLTPLEIFKTNIEKISYTRSYKEMKEIYQDYYKDMNQKNSFERCWKSCNIFIYGTPRTGKSYLLDILFPNAYKKEAEDKKWWPGFNEHEEVIFDEFDGSFLKWQDLLNILDRRKYNVQIKGGHINYSPKIQAFTSNAPLCEQYIYAEEKKYITNKDGEQRLNRKYYSAIE</sequence>
<evidence type="ECO:0000259" key="1">
    <source>
        <dbReference type="Pfam" id="PF00910"/>
    </source>
</evidence>
<comment type="caution">
    <text evidence="2">The sequence shown here is derived from an EMBL/GenBank/DDBJ whole genome shotgun (WGS) entry which is preliminary data.</text>
</comment>
<dbReference type="SUPFAM" id="SSF52540">
    <property type="entry name" value="P-loop containing nucleoside triphosphate hydrolases"/>
    <property type="match status" value="1"/>
</dbReference>
<dbReference type="Pfam" id="PF00910">
    <property type="entry name" value="RNA_helicase"/>
    <property type="match status" value="1"/>
</dbReference>
<keyword evidence="3" id="KW-1185">Reference proteome</keyword>
<gene>
    <name evidence="2" type="ORF">GMARGA_LOCUS44612</name>
</gene>
<dbReference type="InterPro" id="IPR000605">
    <property type="entry name" value="Helicase_SF3_ssDNA/RNA_vir"/>
</dbReference>
<feature type="domain" description="Helicase superfamily 3 single-stranded DNA/RNA virus" evidence="1">
    <location>
        <begin position="68"/>
        <end position="154"/>
    </location>
</feature>
<dbReference type="InterPro" id="IPR027417">
    <property type="entry name" value="P-loop_NTPase"/>
</dbReference>
<protein>
    <submittedName>
        <fullName evidence="2">46193_t:CDS:1</fullName>
    </submittedName>
</protein>
<name>A0ABN7XN75_GIGMA</name>
<dbReference type="EMBL" id="CAJVQB010153171">
    <property type="protein sequence ID" value="CAG8855791.1"/>
    <property type="molecule type" value="Genomic_DNA"/>
</dbReference>
<evidence type="ECO:0000313" key="2">
    <source>
        <dbReference type="EMBL" id="CAG8855791.1"/>
    </source>
</evidence>
<dbReference type="Gene3D" id="3.40.50.300">
    <property type="entry name" value="P-loop containing nucleotide triphosphate hydrolases"/>
    <property type="match status" value="1"/>
</dbReference>
<reference evidence="2 3" key="1">
    <citation type="submission" date="2021-06" db="EMBL/GenBank/DDBJ databases">
        <authorList>
            <person name="Kallberg Y."/>
            <person name="Tangrot J."/>
            <person name="Rosling A."/>
        </authorList>
    </citation>
    <scope>NUCLEOTIDE SEQUENCE [LARGE SCALE GENOMIC DNA]</scope>
    <source>
        <strain evidence="2 3">120-4 pot B 10/14</strain>
    </source>
</reference>
<organism evidence="2 3">
    <name type="scientific">Gigaspora margarita</name>
    <dbReference type="NCBI Taxonomy" id="4874"/>
    <lineage>
        <taxon>Eukaryota</taxon>
        <taxon>Fungi</taxon>
        <taxon>Fungi incertae sedis</taxon>
        <taxon>Mucoromycota</taxon>
        <taxon>Glomeromycotina</taxon>
        <taxon>Glomeromycetes</taxon>
        <taxon>Diversisporales</taxon>
        <taxon>Gigasporaceae</taxon>
        <taxon>Gigaspora</taxon>
    </lineage>
</organism>
<feature type="non-terminal residue" evidence="2">
    <location>
        <position position="1"/>
    </location>
</feature>
<dbReference type="Proteomes" id="UP000789901">
    <property type="component" value="Unassembled WGS sequence"/>
</dbReference>
<proteinExistence type="predicted"/>